<dbReference type="Proteomes" id="UP001151287">
    <property type="component" value="Unassembled WGS sequence"/>
</dbReference>
<evidence type="ECO:0000256" key="21">
    <source>
        <dbReference type="PROSITE-ProRule" id="PRU10141"/>
    </source>
</evidence>
<dbReference type="GO" id="GO:0051606">
    <property type="term" value="P:detection of stimulus"/>
    <property type="evidence" value="ECO:0007669"/>
    <property type="project" value="UniProtKB-ARBA"/>
</dbReference>
<dbReference type="OrthoDB" id="647974at2759"/>
<keyword evidence="9 22" id="KW-0812">Transmembrane</keyword>
<dbReference type="Gene3D" id="3.80.10.10">
    <property type="entry name" value="Ribonuclease Inhibitor"/>
    <property type="match status" value="4"/>
</dbReference>
<dbReference type="FunFam" id="3.80.10.10:FF:000129">
    <property type="entry name" value="Leucine-rich repeat receptor-like kinase"/>
    <property type="match status" value="1"/>
</dbReference>
<feature type="signal peptide" evidence="23">
    <location>
        <begin position="1"/>
        <end position="26"/>
    </location>
</feature>
<dbReference type="SUPFAM" id="SSF56112">
    <property type="entry name" value="Protein kinase-like (PK-like)"/>
    <property type="match status" value="1"/>
</dbReference>
<dbReference type="InterPro" id="IPR000719">
    <property type="entry name" value="Prot_kinase_dom"/>
</dbReference>
<dbReference type="PROSITE" id="PS50011">
    <property type="entry name" value="PROTEIN_KINASE_DOM"/>
    <property type="match status" value="1"/>
</dbReference>
<dbReference type="InterPro" id="IPR032675">
    <property type="entry name" value="LRR_dom_sf"/>
</dbReference>
<dbReference type="AlphaFoldDB" id="A0A9Q0CQH9"/>
<dbReference type="InterPro" id="IPR055414">
    <property type="entry name" value="LRR_R13L4/SHOC2-like"/>
</dbReference>
<proteinExistence type="inferred from homology"/>
<evidence type="ECO:0000256" key="13">
    <source>
        <dbReference type="ARBA" id="ARBA00022777"/>
    </source>
</evidence>
<evidence type="ECO:0000256" key="10">
    <source>
        <dbReference type="ARBA" id="ARBA00022729"/>
    </source>
</evidence>
<evidence type="ECO:0000313" key="25">
    <source>
        <dbReference type="EMBL" id="KAJ1698288.1"/>
    </source>
</evidence>
<keyword evidence="11" id="KW-0677">Repeat</keyword>
<dbReference type="PANTHER" id="PTHR48056:SF18">
    <property type="entry name" value="NON-SPECIFIC SERINE_THREONINE PROTEIN KINASE"/>
    <property type="match status" value="1"/>
</dbReference>
<dbReference type="InterPro" id="IPR003591">
    <property type="entry name" value="Leu-rich_rpt_typical-subtyp"/>
</dbReference>
<dbReference type="Pfam" id="PF23598">
    <property type="entry name" value="LRR_14"/>
    <property type="match status" value="1"/>
</dbReference>
<dbReference type="SUPFAM" id="SSF52047">
    <property type="entry name" value="RNI-like"/>
    <property type="match status" value="1"/>
</dbReference>
<dbReference type="GO" id="GO:0004674">
    <property type="term" value="F:protein serine/threonine kinase activity"/>
    <property type="evidence" value="ECO:0007669"/>
    <property type="project" value="UniProtKB-KW"/>
</dbReference>
<organism evidence="25 26">
    <name type="scientific">Rhynchospora breviuscula</name>
    <dbReference type="NCBI Taxonomy" id="2022672"/>
    <lineage>
        <taxon>Eukaryota</taxon>
        <taxon>Viridiplantae</taxon>
        <taxon>Streptophyta</taxon>
        <taxon>Embryophyta</taxon>
        <taxon>Tracheophyta</taxon>
        <taxon>Spermatophyta</taxon>
        <taxon>Magnoliopsida</taxon>
        <taxon>Liliopsida</taxon>
        <taxon>Poales</taxon>
        <taxon>Cyperaceae</taxon>
        <taxon>Cyperoideae</taxon>
        <taxon>Rhynchosporeae</taxon>
        <taxon>Rhynchospora</taxon>
    </lineage>
</organism>
<dbReference type="PROSITE" id="PS00108">
    <property type="entry name" value="PROTEIN_KINASE_ST"/>
    <property type="match status" value="1"/>
</dbReference>
<dbReference type="PRINTS" id="PR00019">
    <property type="entry name" value="LEURICHRPT"/>
</dbReference>
<dbReference type="Pfam" id="PF13855">
    <property type="entry name" value="LRR_8"/>
    <property type="match status" value="1"/>
</dbReference>
<dbReference type="InterPro" id="IPR011009">
    <property type="entry name" value="Kinase-like_dom_sf"/>
</dbReference>
<comment type="similarity">
    <text evidence="2">Belongs to the protein kinase superfamily. Ser/Thr protein kinase family.</text>
</comment>
<keyword evidence="7" id="KW-0433">Leucine-rich repeat</keyword>
<evidence type="ECO:0000256" key="18">
    <source>
        <dbReference type="ARBA" id="ARBA00023180"/>
    </source>
</evidence>
<dbReference type="Pfam" id="PF08263">
    <property type="entry name" value="LRRNT_2"/>
    <property type="match status" value="1"/>
</dbReference>
<dbReference type="EC" id="2.7.11.1" evidence="4"/>
<keyword evidence="26" id="KW-1185">Reference proteome</keyword>
<dbReference type="FunFam" id="3.80.10.10:FF:000213">
    <property type="entry name" value="Tyrosine-sulfated glycopeptide receptor 1"/>
    <property type="match status" value="1"/>
</dbReference>
<dbReference type="FunFam" id="1.10.510.10:FF:000309">
    <property type="entry name" value="Leucine-rich repeat receptor-like protein kinase"/>
    <property type="match status" value="1"/>
</dbReference>
<protein>
    <recommendedName>
        <fullName evidence="4">non-specific serine/threonine protein kinase</fullName>
        <ecNumber evidence="4">2.7.11.1</ecNumber>
    </recommendedName>
</protein>
<keyword evidence="5" id="KW-1003">Cell membrane</keyword>
<comment type="subcellular location">
    <subcellularLocation>
        <location evidence="1">Cell membrane</location>
        <topology evidence="1">Single-pass type I membrane protein</topology>
    </subcellularLocation>
</comment>
<dbReference type="PROSITE" id="PS00107">
    <property type="entry name" value="PROTEIN_KINASE_ATP"/>
    <property type="match status" value="1"/>
</dbReference>
<dbReference type="GO" id="GO:0005524">
    <property type="term" value="F:ATP binding"/>
    <property type="evidence" value="ECO:0007669"/>
    <property type="project" value="UniProtKB-UniRule"/>
</dbReference>
<accession>A0A9Q0CQH9</accession>
<evidence type="ECO:0000256" key="8">
    <source>
        <dbReference type="ARBA" id="ARBA00022679"/>
    </source>
</evidence>
<sequence length="1052" mass="114943">MILSNGTTKALFLILVLLSVPHLNTACTDQERQTLISFLSSLSTPILSWNATGEQDCCKWEGISCSPFSFVIQISLPSKGLTGEISPFLTNLTQLSYLNLSSNFLSGPLPVELLSLSTSLAVLDVSFNKLSGPIPGFQNPVIQVLNISSNFFAGLLPIINATYLVSLNATNNSLSGSIPDYLCANSHSLASLSISYNKFSGNISPGLGNCTALRDFYAASNDLTGSLPDELFEIASLQHLCLSANRIHGSLNGALIARLQNLVTLDLGLNFLTGSIPESIGQLNKLRYLHLSNNNLTGTLPSAIVNCTELRQLNLRENNLTGSLQSFNFTRLSNLQLLDLYNNSFTGEIPETIYTCKNLNAVRVSSNNLTGQISPAIINLKALSFLSLSGNPFVNITGTLQILSKCKNLTALLISRSFIGEAAPIEPIWENGFENIQIFSMGYSNLTGTIPSWISKMTKLEVLELSSNQFTGQIPAWLGSLSSLFYLDLSHNHLSGKIPQSITHLPLLDSVHKIEQLDPGYLELPLYRRPYNGSRQQYKQLTALPPTINLGTNQLNGTIPEEIGRLIMLHVLDLSQNNISGPIPDSLGNLTNLETLDLSRNNLSGIIPASLGQLNFLSTFIVAFNNLSGPIPTGGQFNTFSNSSYEGNSNLCGPVVMRKCSNQSNGDYKAPVTAKRFNKKTVIAVVLGIFFGVAAAVLLLGYCFTCSRSGKHKLNDGKMGLPVSSFNSFTEVQFDLIKEADLVMVKGETGITLQDILNATNNFDQSSIVGCGGFGLVYKADLATGAKLAIKRLSGNSWLMEREFKAEVEALSVAQHENLVPLKGYCIQGDLRLLIYSYMENGSLDDWLHDQGGHLSDSDSDSNFNCQLHWPTRLRIAQGASRGLSYIHEVCRPHIVHRDIKSSNILLDNKFEAHVADFGLARLIHPYMTHVTTELIGTLGYIPPEYGQGCVATLRGDIYSFGVVMLELVTGKRAVEVLPNKSVELVQWVREFKSVGRELEVFDPFLRGKGYDREMLKVLDVACLCVDHNPVNRPSIQQVVTWLKNVDANLAS</sequence>
<evidence type="ECO:0000313" key="26">
    <source>
        <dbReference type="Proteomes" id="UP001151287"/>
    </source>
</evidence>
<name>A0A9Q0CQH9_9POAL</name>
<evidence type="ECO:0000256" key="17">
    <source>
        <dbReference type="ARBA" id="ARBA00023170"/>
    </source>
</evidence>
<keyword evidence="6" id="KW-0723">Serine/threonine-protein kinase</keyword>
<dbReference type="FunFam" id="3.80.10.10:FF:000470">
    <property type="entry name" value="LRR receptor-like serine/threonine-protein kinase RPK2"/>
    <property type="match status" value="1"/>
</dbReference>
<evidence type="ECO:0000256" key="22">
    <source>
        <dbReference type="SAM" id="Phobius"/>
    </source>
</evidence>
<keyword evidence="8" id="KW-0808">Transferase</keyword>
<dbReference type="GO" id="GO:0005886">
    <property type="term" value="C:plasma membrane"/>
    <property type="evidence" value="ECO:0007669"/>
    <property type="project" value="UniProtKB-SubCell"/>
</dbReference>
<comment type="catalytic activity">
    <reaction evidence="20">
        <text>L-seryl-[protein] + ATP = O-phospho-L-seryl-[protein] + ADP + H(+)</text>
        <dbReference type="Rhea" id="RHEA:17989"/>
        <dbReference type="Rhea" id="RHEA-COMP:9863"/>
        <dbReference type="Rhea" id="RHEA-COMP:11604"/>
        <dbReference type="ChEBI" id="CHEBI:15378"/>
        <dbReference type="ChEBI" id="CHEBI:29999"/>
        <dbReference type="ChEBI" id="CHEBI:30616"/>
        <dbReference type="ChEBI" id="CHEBI:83421"/>
        <dbReference type="ChEBI" id="CHEBI:456216"/>
        <dbReference type="EC" id="2.7.11.1"/>
    </reaction>
</comment>
<dbReference type="Gene3D" id="1.10.510.10">
    <property type="entry name" value="Transferase(Phosphotransferase) domain 1"/>
    <property type="match status" value="1"/>
</dbReference>
<evidence type="ECO:0000256" key="23">
    <source>
        <dbReference type="SAM" id="SignalP"/>
    </source>
</evidence>
<evidence type="ECO:0000256" key="15">
    <source>
        <dbReference type="ARBA" id="ARBA00022989"/>
    </source>
</evidence>
<dbReference type="PROSITE" id="PS51450">
    <property type="entry name" value="LRR"/>
    <property type="match status" value="1"/>
</dbReference>
<dbReference type="Pfam" id="PF07714">
    <property type="entry name" value="PK_Tyr_Ser-Thr"/>
    <property type="match status" value="1"/>
</dbReference>
<dbReference type="InterPro" id="IPR013210">
    <property type="entry name" value="LRR_N_plant-typ"/>
</dbReference>
<comment type="similarity">
    <text evidence="3">Belongs to the RLP family.</text>
</comment>
<dbReference type="InterPro" id="IPR017441">
    <property type="entry name" value="Protein_kinase_ATP_BS"/>
</dbReference>
<keyword evidence="14 21" id="KW-0067">ATP-binding</keyword>
<dbReference type="InterPro" id="IPR001611">
    <property type="entry name" value="Leu-rich_rpt"/>
</dbReference>
<dbReference type="Gene3D" id="3.30.200.20">
    <property type="entry name" value="Phosphorylase Kinase, domain 1"/>
    <property type="match status" value="1"/>
</dbReference>
<keyword evidence="17" id="KW-0675">Receptor</keyword>
<keyword evidence="18" id="KW-0325">Glycoprotein</keyword>
<dbReference type="EMBL" id="JAMQYH010000002">
    <property type="protein sequence ID" value="KAJ1698288.1"/>
    <property type="molecule type" value="Genomic_DNA"/>
</dbReference>
<evidence type="ECO:0000256" key="1">
    <source>
        <dbReference type="ARBA" id="ARBA00004251"/>
    </source>
</evidence>
<dbReference type="Pfam" id="PF00560">
    <property type="entry name" value="LRR_1"/>
    <property type="match status" value="2"/>
</dbReference>
<dbReference type="GO" id="GO:0033612">
    <property type="term" value="F:receptor serine/threonine kinase binding"/>
    <property type="evidence" value="ECO:0007669"/>
    <property type="project" value="TreeGrafter"/>
</dbReference>
<evidence type="ECO:0000256" key="16">
    <source>
        <dbReference type="ARBA" id="ARBA00023136"/>
    </source>
</evidence>
<evidence type="ECO:0000256" key="11">
    <source>
        <dbReference type="ARBA" id="ARBA00022737"/>
    </source>
</evidence>
<evidence type="ECO:0000256" key="19">
    <source>
        <dbReference type="ARBA" id="ARBA00047899"/>
    </source>
</evidence>
<reference evidence="25" key="1">
    <citation type="journal article" date="2022" name="Cell">
        <title>Repeat-based holocentromeres influence genome architecture and karyotype evolution.</title>
        <authorList>
            <person name="Hofstatter P.G."/>
            <person name="Thangavel G."/>
            <person name="Lux T."/>
            <person name="Neumann P."/>
            <person name="Vondrak T."/>
            <person name="Novak P."/>
            <person name="Zhang M."/>
            <person name="Costa L."/>
            <person name="Castellani M."/>
            <person name="Scott A."/>
            <person name="Toegelov H."/>
            <person name="Fuchs J."/>
            <person name="Mata-Sucre Y."/>
            <person name="Dias Y."/>
            <person name="Vanzela A.L.L."/>
            <person name="Huettel B."/>
            <person name="Almeida C.C.S."/>
            <person name="Simkova H."/>
            <person name="Souza G."/>
            <person name="Pedrosa-Harand A."/>
            <person name="Macas J."/>
            <person name="Mayer K.F.X."/>
            <person name="Houben A."/>
            <person name="Marques A."/>
        </authorList>
    </citation>
    <scope>NUCLEOTIDE SEQUENCE</scope>
    <source>
        <strain evidence="25">RhyBre1mFocal</strain>
    </source>
</reference>
<evidence type="ECO:0000256" key="20">
    <source>
        <dbReference type="ARBA" id="ARBA00048679"/>
    </source>
</evidence>
<keyword evidence="12 21" id="KW-0547">Nucleotide-binding</keyword>
<evidence type="ECO:0000256" key="5">
    <source>
        <dbReference type="ARBA" id="ARBA00022475"/>
    </source>
</evidence>
<evidence type="ECO:0000256" key="3">
    <source>
        <dbReference type="ARBA" id="ARBA00009592"/>
    </source>
</evidence>
<keyword evidence="13" id="KW-0418">Kinase</keyword>
<evidence type="ECO:0000256" key="14">
    <source>
        <dbReference type="ARBA" id="ARBA00022840"/>
    </source>
</evidence>
<gene>
    <name evidence="25" type="ORF">LUZ63_006800</name>
</gene>
<dbReference type="FunFam" id="3.80.10.10:FF:000041">
    <property type="entry name" value="LRR receptor-like serine/threonine-protein kinase ERECTA"/>
    <property type="match status" value="1"/>
</dbReference>
<evidence type="ECO:0000256" key="7">
    <source>
        <dbReference type="ARBA" id="ARBA00022614"/>
    </source>
</evidence>
<evidence type="ECO:0000256" key="9">
    <source>
        <dbReference type="ARBA" id="ARBA00022692"/>
    </source>
</evidence>
<feature type="binding site" evidence="21">
    <location>
        <position position="791"/>
    </location>
    <ligand>
        <name>ATP</name>
        <dbReference type="ChEBI" id="CHEBI:30616"/>
    </ligand>
</feature>
<feature type="transmembrane region" description="Helical" evidence="22">
    <location>
        <begin position="682"/>
        <end position="704"/>
    </location>
</feature>
<dbReference type="SMART" id="SM00369">
    <property type="entry name" value="LRR_TYP"/>
    <property type="match status" value="8"/>
</dbReference>
<dbReference type="SUPFAM" id="SSF52058">
    <property type="entry name" value="L domain-like"/>
    <property type="match status" value="1"/>
</dbReference>
<feature type="chain" id="PRO_5040349656" description="non-specific serine/threonine protein kinase" evidence="23">
    <location>
        <begin position="27"/>
        <end position="1052"/>
    </location>
</feature>
<keyword evidence="10 23" id="KW-0732">Signal</keyword>
<evidence type="ECO:0000256" key="2">
    <source>
        <dbReference type="ARBA" id="ARBA00008684"/>
    </source>
</evidence>
<dbReference type="InterPro" id="IPR008271">
    <property type="entry name" value="Ser/Thr_kinase_AS"/>
</dbReference>
<dbReference type="InterPro" id="IPR001245">
    <property type="entry name" value="Ser-Thr/Tyr_kinase_cat_dom"/>
</dbReference>
<evidence type="ECO:0000256" key="12">
    <source>
        <dbReference type="ARBA" id="ARBA00022741"/>
    </source>
</evidence>
<feature type="domain" description="Protein kinase" evidence="24">
    <location>
        <begin position="763"/>
        <end position="1043"/>
    </location>
</feature>
<evidence type="ECO:0000256" key="6">
    <source>
        <dbReference type="ARBA" id="ARBA00022527"/>
    </source>
</evidence>
<evidence type="ECO:0000256" key="4">
    <source>
        <dbReference type="ARBA" id="ARBA00012513"/>
    </source>
</evidence>
<keyword evidence="16 22" id="KW-0472">Membrane</keyword>
<evidence type="ECO:0000259" key="24">
    <source>
        <dbReference type="PROSITE" id="PS50011"/>
    </source>
</evidence>
<comment type="caution">
    <text evidence="25">The sequence shown here is derived from an EMBL/GenBank/DDBJ whole genome shotgun (WGS) entry which is preliminary data.</text>
</comment>
<keyword evidence="15 22" id="KW-1133">Transmembrane helix</keyword>
<dbReference type="SMART" id="SM00220">
    <property type="entry name" value="S_TKc"/>
    <property type="match status" value="1"/>
</dbReference>
<dbReference type="InterPro" id="IPR050647">
    <property type="entry name" value="Plant_LRR-RLKs"/>
</dbReference>
<dbReference type="PANTHER" id="PTHR48056">
    <property type="entry name" value="LRR RECEPTOR-LIKE SERINE/THREONINE-PROTEIN KINASE-RELATED"/>
    <property type="match status" value="1"/>
</dbReference>
<comment type="catalytic activity">
    <reaction evidence="19">
        <text>L-threonyl-[protein] + ATP = O-phospho-L-threonyl-[protein] + ADP + H(+)</text>
        <dbReference type="Rhea" id="RHEA:46608"/>
        <dbReference type="Rhea" id="RHEA-COMP:11060"/>
        <dbReference type="Rhea" id="RHEA-COMP:11605"/>
        <dbReference type="ChEBI" id="CHEBI:15378"/>
        <dbReference type="ChEBI" id="CHEBI:30013"/>
        <dbReference type="ChEBI" id="CHEBI:30616"/>
        <dbReference type="ChEBI" id="CHEBI:61977"/>
        <dbReference type="ChEBI" id="CHEBI:456216"/>
        <dbReference type="EC" id="2.7.11.1"/>
    </reaction>
</comment>